<dbReference type="InterPro" id="IPR050161">
    <property type="entry name" value="Siro_Cobalamin_biosynth"/>
</dbReference>
<evidence type="ECO:0000256" key="5">
    <source>
        <dbReference type="ARBA" id="ARBA00022679"/>
    </source>
</evidence>
<evidence type="ECO:0000256" key="7">
    <source>
        <dbReference type="RuleBase" id="RU003960"/>
    </source>
</evidence>
<dbReference type="GO" id="GO:0009236">
    <property type="term" value="P:cobalamin biosynthetic process"/>
    <property type="evidence" value="ECO:0007669"/>
    <property type="project" value="UniProtKB-UniPathway"/>
</dbReference>
<dbReference type="RefSeq" id="WP_103116635.1">
    <property type="nucleotide sequence ID" value="NZ_PPFX01000048.1"/>
</dbReference>
<dbReference type="InterPro" id="IPR014776">
    <property type="entry name" value="4pyrrole_Mease_sub2"/>
</dbReference>
<keyword evidence="4 7" id="KW-0489">Methyltransferase</keyword>
<protein>
    <submittedName>
        <fullName evidence="9">Precorrin-4 C(11)-methyltransferase</fullName>
    </submittedName>
</protein>
<dbReference type="InterPro" id="IPR003043">
    <property type="entry name" value="Uropor_MeTrfase_CS"/>
</dbReference>
<dbReference type="NCBIfam" id="TIGR01465">
    <property type="entry name" value="cobM_cbiF"/>
    <property type="match status" value="1"/>
</dbReference>
<comment type="similarity">
    <text evidence="2 7">Belongs to the precorrin methyltransferase family.</text>
</comment>
<evidence type="ECO:0000256" key="1">
    <source>
        <dbReference type="ARBA" id="ARBA00004953"/>
    </source>
</evidence>
<feature type="domain" description="Tetrapyrrole methylase" evidence="8">
    <location>
        <begin position="7"/>
        <end position="213"/>
    </location>
</feature>
<dbReference type="InterPro" id="IPR000878">
    <property type="entry name" value="4pyrrol_Mease"/>
</dbReference>
<dbReference type="EMBL" id="PPFX01000048">
    <property type="protein sequence ID" value="PNU18845.1"/>
    <property type="molecule type" value="Genomic_DNA"/>
</dbReference>
<evidence type="ECO:0000256" key="6">
    <source>
        <dbReference type="ARBA" id="ARBA00022691"/>
    </source>
</evidence>
<dbReference type="InterPro" id="IPR035996">
    <property type="entry name" value="4pyrrol_Methylase_sf"/>
</dbReference>
<evidence type="ECO:0000256" key="2">
    <source>
        <dbReference type="ARBA" id="ARBA00005879"/>
    </source>
</evidence>
<dbReference type="UniPathway" id="UPA00148"/>
<dbReference type="PANTHER" id="PTHR45790:SF4">
    <property type="entry name" value="COBALT-PRECORRIN-4 C(11)-METHYLTRANSFERASE"/>
    <property type="match status" value="1"/>
</dbReference>
<reference evidence="9 10" key="1">
    <citation type="journal article" date="2018" name="Genome Announc.">
        <title>Genome Sequence of Geothermobacter sp. HR-1 Iron Reducer from the Loihi Seamount.</title>
        <authorList>
            <person name="Smith H."/>
            <person name="Abuyen K."/>
            <person name="Tremblay J."/>
            <person name="Savalia P."/>
            <person name="Perez-Rodriguez I."/>
            <person name="Emerson D."/>
            <person name="Tully B."/>
            <person name="Amend J."/>
        </authorList>
    </citation>
    <scope>NUCLEOTIDE SEQUENCE [LARGE SCALE GENOMIC DNA]</scope>
    <source>
        <strain evidence="9 10">HR-1</strain>
    </source>
</reference>
<dbReference type="Gene3D" id="3.40.1010.10">
    <property type="entry name" value="Cobalt-precorrin-4 Transmethylase, Domain 1"/>
    <property type="match status" value="1"/>
</dbReference>
<proteinExistence type="inferred from homology"/>
<name>A0A2K2H696_9BACT</name>
<evidence type="ECO:0000256" key="4">
    <source>
        <dbReference type="ARBA" id="ARBA00022603"/>
    </source>
</evidence>
<evidence type="ECO:0000256" key="3">
    <source>
        <dbReference type="ARBA" id="ARBA00022573"/>
    </source>
</evidence>
<dbReference type="InterPro" id="IPR006362">
    <property type="entry name" value="Cbl_synth_CobM/CibF"/>
</dbReference>
<accession>A0A2K2H696</accession>
<comment type="pathway">
    <text evidence="1">Cofactor biosynthesis; adenosylcobalamin biosynthesis.</text>
</comment>
<keyword evidence="6" id="KW-0949">S-adenosyl-L-methionine</keyword>
<dbReference type="SUPFAM" id="SSF53790">
    <property type="entry name" value="Tetrapyrrole methylase"/>
    <property type="match status" value="1"/>
</dbReference>
<keyword evidence="3" id="KW-0169">Cobalamin biosynthesis</keyword>
<dbReference type="AlphaFoldDB" id="A0A2K2H696"/>
<dbReference type="PROSITE" id="PS00840">
    <property type="entry name" value="SUMT_2"/>
    <property type="match status" value="1"/>
</dbReference>
<evidence type="ECO:0000313" key="9">
    <source>
        <dbReference type="EMBL" id="PNU18845.1"/>
    </source>
</evidence>
<dbReference type="PANTHER" id="PTHR45790">
    <property type="entry name" value="SIROHEME SYNTHASE-RELATED"/>
    <property type="match status" value="1"/>
</dbReference>
<dbReference type="PROSITE" id="PS00839">
    <property type="entry name" value="SUMT_1"/>
    <property type="match status" value="1"/>
</dbReference>
<gene>
    <name evidence="9" type="primary">cobM</name>
    <name evidence="9" type="ORF">C2E25_15510</name>
</gene>
<keyword evidence="5 7" id="KW-0808">Transferase</keyword>
<dbReference type="GO" id="GO:0032259">
    <property type="term" value="P:methylation"/>
    <property type="evidence" value="ECO:0007669"/>
    <property type="project" value="UniProtKB-KW"/>
</dbReference>
<dbReference type="Gene3D" id="3.30.950.10">
    <property type="entry name" value="Methyltransferase, Cobalt-precorrin-4 Transmethylase, Domain 2"/>
    <property type="match status" value="1"/>
</dbReference>
<organism evidence="9 10">
    <name type="scientific">Geothermobacter hydrogeniphilus</name>
    <dbReference type="NCBI Taxonomy" id="1969733"/>
    <lineage>
        <taxon>Bacteria</taxon>
        <taxon>Pseudomonadati</taxon>
        <taxon>Thermodesulfobacteriota</taxon>
        <taxon>Desulfuromonadia</taxon>
        <taxon>Desulfuromonadales</taxon>
        <taxon>Geothermobacteraceae</taxon>
        <taxon>Geothermobacter</taxon>
    </lineage>
</organism>
<dbReference type="OrthoDB" id="9815856at2"/>
<evidence type="ECO:0000259" key="8">
    <source>
        <dbReference type="Pfam" id="PF00590"/>
    </source>
</evidence>
<comment type="caution">
    <text evidence="9">The sequence shown here is derived from an EMBL/GenBank/DDBJ whole genome shotgun (WGS) entry which is preliminary data.</text>
</comment>
<dbReference type="Proteomes" id="UP000236340">
    <property type="component" value="Unassembled WGS sequence"/>
</dbReference>
<dbReference type="GO" id="GO:0046026">
    <property type="term" value="F:precorrin-4 C11-methyltransferase activity"/>
    <property type="evidence" value="ECO:0007669"/>
    <property type="project" value="InterPro"/>
</dbReference>
<dbReference type="InterPro" id="IPR014777">
    <property type="entry name" value="4pyrrole_Mease_sub1"/>
</dbReference>
<sequence length="262" mass="27520">MSECHPILFVGAGPGDPELITVKGLNALRRAEVVVHAGSLVNPILLSECPEGCAIHDSAPLNLQQTHALLVAGARAGKRVVRLHTGDPALYGAIQEQMELLDTVGLDYAVIPGVTAAFAAAAALRQELTLPEVSQTLVLSRTAGRTPVPEAEKLSRLAANGGTLCLYLSVGMMDKVVDALLAGGVFTTRTPTAVVYRASWPDEKIVSGTLADITGKIAEAGIRRQALILVGEALGARERGVEKKSKLYDADFAHGYREPKGG</sequence>
<evidence type="ECO:0000313" key="10">
    <source>
        <dbReference type="Proteomes" id="UP000236340"/>
    </source>
</evidence>
<dbReference type="CDD" id="cd11641">
    <property type="entry name" value="Precorrin-4_C11-MT"/>
    <property type="match status" value="1"/>
</dbReference>
<dbReference type="Pfam" id="PF00590">
    <property type="entry name" value="TP_methylase"/>
    <property type="match status" value="1"/>
</dbReference>